<name>A0A8S0STP3_OLEEU</name>
<evidence type="ECO:0000259" key="1">
    <source>
        <dbReference type="PROSITE" id="PS50206"/>
    </source>
</evidence>
<dbReference type="AlphaFoldDB" id="A0A8S0STP3"/>
<dbReference type="PROSITE" id="PS50206">
    <property type="entry name" value="RHODANESE_3"/>
    <property type="match status" value="1"/>
</dbReference>
<reference evidence="2 3" key="1">
    <citation type="submission" date="2019-12" db="EMBL/GenBank/DDBJ databases">
        <authorList>
            <person name="Alioto T."/>
            <person name="Alioto T."/>
            <person name="Gomez Garrido J."/>
        </authorList>
    </citation>
    <scope>NUCLEOTIDE SEQUENCE [LARGE SCALE GENOMIC DNA]</scope>
</reference>
<feature type="domain" description="Rhodanese" evidence="1">
    <location>
        <begin position="297"/>
        <end position="405"/>
    </location>
</feature>
<dbReference type="Proteomes" id="UP000594638">
    <property type="component" value="Unassembled WGS sequence"/>
</dbReference>
<accession>A0A8S0STP3</accession>
<dbReference type="PANTHER" id="PTHR34209">
    <property type="entry name" value="RHODANESE/CELL CYCLE CONTROL PHOSPHATASE SUPERFAMILY PROTEIN"/>
    <property type="match status" value="1"/>
</dbReference>
<organism evidence="2 3">
    <name type="scientific">Olea europaea subsp. europaea</name>
    <dbReference type="NCBI Taxonomy" id="158383"/>
    <lineage>
        <taxon>Eukaryota</taxon>
        <taxon>Viridiplantae</taxon>
        <taxon>Streptophyta</taxon>
        <taxon>Embryophyta</taxon>
        <taxon>Tracheophyta</taxon>
        <taxon>Spermatophyta</taxon>
        <taxon>Magnoliopsida</taxon>
        <taxon>eudicotyledons</taxon>
        <taxon>Gunneridae</taxon>
        <taxon>Pentapetalae</taxon>
        <taxon>asterids</taxon>
        <taxon>lamiids</taxon>
        <taxon>Lamiales</taxon>
        <taxon>Oleaceae</taxon>
        <taxon>Oleeae</taxon>
        <taxon>Olea</taxon>
    </lineage>
</organism>
<keyword evidence="2" id="KW-0675">Receptor</keyword>
<proteinExistence type="predicted"/>
<comment type="caution">
    <text evidence="2">The sequence shown here is derived from an EMBL/GenBank/DDBJ whole genome shotgun (WGS) entry which is preliminary data.</text>
</comment>
<dbReference type="PANTHER" id="PTHR34209:SF1">
    <property type="entry name" value="CALCIUM SENSING RECEPTOR, CHLOROPLASTIC"/>
    <property type="match status" value="1"/>
</dbReference>
<sequence length="435" mass="47448">MISDYGKAFDQSGPYGSLNSQLRVRLSMDLIKTADELWQDIQQGQISLDRKASLGEMTTNCLFSRLGGVDYQSSSRGRSNVFGVAGQVIGGVLETVKPGINVALPILKQAGEQAVKIASPVVSEVSKKAQETKLSSGIDTQPVISAAKVHEYYLPILKQAGEQAVKIASPVVSEVSKKAQETMLSSGIDTQPVISAAKTVADAAQQTTKVIDETKLITTSTVETISSADPVCTSVHHLSSHHDEQIKLIYVLHRDEHNKLLYFWYSSNSVLVSVTLSNDAFISLGDLTPAQSLDLMSTKNYVMIDIRSENDKNKAGVPRLPSNTKNKLISIPLEELPSKIRSLVRSVKKVEAEMVALKISHLKRIDFAKIVARSLTNLGFKNCWIVTDGFSGSKGWLQSRLGTDSYNLSFAEIISPSRIVPAAAKRFNQTASWRL</sequence>
<dbReference type="EMBL" id="CACTIH010005482">
    <property type="protein sequence ID" value="CAA2994840.1"/>
    <property type="molecule type" value="Genomic_DNA"/>
</dbReference>
<gene>
    <name evidence="2" type="ORF">OLEA9_A113466</name>
</gene>
<dbReference type="GO" id="GO:0009704">
    <property type="term" value="P:de-etiolation"/>
    <property type="evidence" value="ECO:0007669"/>
    <property type="project" value="InterPro"/>
</dbReference>
<dbReference type="OrthoDB" id="2015023at2759"/>
<dbReference type="InterPro" id="IPR036873">
    <property type="entry name" value="Rhodanese-like_dom_sf"/>
</dbReference>
<evidence type="ECO:0000313" key="2">
    <source>
        <dbReference type="EMBL" id="CAA2994840.1"/>
    </source>
</evidence>
<dbReference type="InterPro" id="IPR044690">
    <property type="entry name" value="CAS_plant"/>
</dbReference>
<dbReference type="Gramene" id="OE9A113466T1">
    <property type="protein sequence ID" value="OE9A113466C1"/>
    <property type="gene ID" value="OE9A113466"/>
</dbReference>
<evidence type="ECO:0000313" key="3">
    <source>
        <dbReference type="Proteomes" id="UP000594638"/>
    </source>
</evidence>
<keyword evidence="3" id="KW-1185">Reference proteome</keyword>
<dbReference type="InterPro" id="IPR001763">
    <property type="entry name" value="Rhodanese-like_dom"/>
</dbReference>
<dbReference type="GO" id="GO:0090333">
    <property type="term" value="P:regulation of stomatal closure"/>
    <property type="evidence" value="ECO:0007669"/>
    <property type="project" value="InterPro"/>
</dbReference>
<dbReference type="Gene3D" id="3.40.250.10">
    <property type="entry name" value="Rhodanese-like domain"/>
    <property type="match status" value="1"/>
</dbReference>
<protein>
    <submittedName>
        <fullName evidence="2">Calcium sensing receptor, chloroplastic</fullName>
    </submittedName>
</protein>
<dbReference type="GO" id="GO:0071277">
    <property type="term" value="P:cellular response to calcium ion"/>
    <property type="evidence" value="ECO:0007669"/>
    <property type="project" value="InterPro"/>
</dbReference>